<evidence type="ECO:0000256" key="5">
    <source>
        <dbReference type="ARBA" id="ARBA00048999"/>
    </source>
</evidence>
<dbReference type="SUPFAM" id="SSF52058">
    <property type="entry name" value="L domain-like"/>
    <property type="match status" value="1"/>
</dbReference>
<dbReference type="UniPathway" id="UPA00659"/>
<dbReference type="Pfam" id="PF13855">
    <property type="entry name" value="LRR_8"/>
    <property type="match status" value="1"/>
</dbReference>
<dbReference type="Gene3D" id="1.10.275.20">
    <property type="entry name" value="Choline/Carnitine o-acyltransferase"/>
    <property type="match status" value="1"/>
</dbReference>
<name>A0A336MVS0_CULSO</name>
<accession>A0A336MVS0</accession>
<keyword evidence="4" id="KW-0808">Transferase</keyword>
<comment type="pathway">
    <text evidence="1">Lipid metabolism; fatty acid beta-oxidation.</text>
</comment>
<dbReference type="EMBL" id="UFQT01001326">
    <property type="protein sequence ID" value="SSX30048.1"/>
    <property type="molecule type" value="Genomic_DNA"/>
</dbReference>
<dbReference type="Gene3D" id="3.80.10.10">
    <property type="entry name" value="Ribonuclease Inhibitor"/>
    <property type="match status" value="1"/>
</dbReference>
<dbReference type="PANTHER" id="PTHR24366:SF96">
    <property type="entry name" value="LEUCINE RICH REPEAT CONTAINING 53"/>
    <property type="match status" value="1"/>
</dbReference>
<reference evidence="7" key="1">
    <citation type="submission" date="2018-04" db="EMBL/GenBank/DDBJ databases">
        <authorList>
            <person name="Go L.Y."/>
            <person name="Mitchell J.A."/>
        </authorList>
    </citation>
    <scope>NUCLEOTIDE SEQUENCE</scope>
    <source>
        <tissue evidence="7">Whole organism</tissue>
    </source>
</reference>
<dbReference type="InterPro" id="IPR042572">
    <property type="entry name" value="Carn_acyl_trans_N"/>
</dbReference>
<evidence type="ECO:0000256" key="1">
    <source>
        <dbReference type="ARBA" id="ARBA00005005"/>
    </source>
</evidence>
<organism evidence="8">
    <name type="scientific">Culicoides sonorensis</name>
    <name type="common">Biting midge</name>
    <dbReference type="NCBI Taxonomy" id="179676"/>
    <lineage>
        <taxon>Eukaryota</taxon>
        <taxon>Metazoa</taxon>
        <taxon>Ecdysozoa</taxon>
        <taxon>Arthropoda</taxon>
        <taxon>Hexapoda</taxon>
        <taxon>Insecta</taxon>
        <taxon>Pterygota</taxon>
        <taxon>Neoptera</taxon>
        <taxon>Endopterygota</taxon>
        <taxon>Diptera</taxon>
        <taxon>Nematocera</taxon>
        <taxon>Chironomoidea</taxon>
        <taxon>Ceratopogonidae</taxon>
        <taxon>Ceratopogoninae</taxon>
        <taxon>Culicoides</taxon>
        <taxon>Monoculicoides</taxon>
    </lineage>
</organism>
<dbReference type="Pfam" id="PF00755">
    <property type="entry name" value="Carn_acyltransf"/>
    <property type="match status" value="1"/>
</dbReference>
<dbReference type="GO" id="GO:0016747">
    <property type="term" value="F:acyltransferase activity, transferring groups other than amino-acyl groups"/>
    <property type="evidence" value="ECO:0007669"/>
    <property type="project" value="UniProtKB-ARBA"/>
</dbReference>
<dbReference type="InterPro" id="IPR003591">
    <property type="entry name" value="Leu-rich_rpt_typical-subtyp"/>
</dbReference>
<dbReference type="InterPro" id="IPR032675">
    <property type="entry name" value="LRR_dom_sf"/>
</dbReference>
<dbReference type="PANTHER" id="PTHR24366">
    <property type="entry name" value="IG(IMMUNOGLOBULIN) AND LRR(LEUCINE RICH REPEAT) DOMAINS"/>
    <property type="match status" value="1"/>
</dbReference>
<comment type="catalytic activity">
    <reaction evidence="5">
        <text>4,8-dimethylnonanoyl-CoA + (R)-carnitine = O-4,8-dimethylnonanoyl-(R)-carnitine + CoA</text>
        <dbReference type="Rhea" id="RHEA:44860"/>
        <dbReference type="ChEBI" id="CHEBI:16347"/>
        <dbReference type="ChEBI" id="CHEBI:57287"/>
        <dbReference type="ChEBI" id="CHEBI:77061"/>
        <dbReference type="ChEBI" id="CHEBI:84654"/>
    </reaction>
</comment>
<protein>
    <submittedName>
        <fullName evidence="8">CSON002014 protein</fullName>
    </submittedName>
</protein>
<sequence>MKTHKIFKFTINLTSFYVNLFSGWKNSLLNNAKKWLSQSGATDDFGFPEFILSHHSEKVYFERSSIPKLGSSICEISYETSTGNDTKEIDVSSSNIKEITSDAFVKCQNLEIIVLRNNKIKILPQDVFNRNEKLVKIDLSCNLIEDLNSETFSELENLKELILSSNMLKIFPESLICTCLSLESIKLDSNDLFDFNLKKSLNKLINLKLISLNNNQLRRTKVKKIKSELEKYGIDIDHSYEGGQKERSYSMSNLPKLPVPDMEETLTEYLRILEPITTKHQYERTKAITKNFAAGLGPQLQQYLEDKREAEDNWV</sequence>
<evidence type="ECO:0000259" key="6">
    <source>
        <dbReference type="Pfam" id="PF00755"/>
    </source>
</evidence>
<dbReference type="EMBL" id="UFQS01001326">
    <property type="protein sequence ID" value="SSX10360.1"/>
    <property type="molecule type" value="Genomic_DNA"/>
</dbReference>
<feature type="domain" description="Choline/carnitine acyltransferase" evidence="6">
    <location>
        <begin position="257"/>
        <end position="315"/>
    </location>
</feature>
<dbReference type="SMART" id="SM00369">
    <property type="entry name" value="LRR_TYP"/>
    <property type="match status" value="3"/>
</dbReference>
<evidence type="ECO:0000313" key="8">
    <source>
        <dbReference type="EMBL" id="SSX30048.1"/>
    </source>
</evidence>
<evidence type="ECO:0000256" key="4">
    <source>
        <dbReference type="ARBA" id="ARBA00023315"/>
    </source>
</evidence>
<dbReference type="GO" id="GO:0006635">
    <property type="term" value="P:fatty acid beta-oxidation"/>
    <property type="evidence" value="ECO:0007669"/>
    <property type="project" value="UniProtKB-UniPathway"/>
</dbReference>
<dbReference type="InterPro" id="IPR001611">
    <property type="entry name" value="Leu-rich_rpt"/>
</dbReference>
<keyword evidence="2" id="KW-0433">Leucine-rich repeat</keyword>
<keyword evidence="4" id="KW-0012">Acyltransferase</keyword>
<dbReference type="PROSITE" id="PS00439">
    <property type="entry name" value="ACYLTRANSF_C_1"/>
    <property type="match status" value="1"/>
</dbReference>
<dbReference type="SUPFAM" id="SSF52777">
    <property type="entry name" value="CoA-dependent acyltransferases"/>
    <property type="match status" value="1"/>
</dbReference>
<proteinExistence type="predicted"/>
<reference evidence="8" key="2">
    <citation type="submission" date="2018-07" db="EMBL/GenBank/DDBJ databases">
        <authorList>
            <person name="Quirk P.G."/>
            <person name="Krulwich T.A."/>
        </authorList>
    </citation>
    <scope>NUCLEOTIDE SEQUENCE</scope>
</reference>
<evidence type="ECO:0000256" key="2">
    <source>
        <dbReference type="ARBA" id="ARBA00022614"/>
    </source>
</evidence>
<gene>
    <name evidence="8" type="primary">CSON002014</name>
</gene>
<dbReference type="InterPro" id="IPR000542">
    <property type="entry name" value="Carn_acyl_trans"/>
</dbReference>
<evidence type="ECO:0000256" key="3">
    <source>
        <dbReference type="ARBA" id="ARBA00022737"/>
    </source>
</evidence>
<keyword evidence="3" id="KW-0677">Repeat</keyword>
<dbReference type="VEuPathDB" id="VectorBase:CSON002014"/>
<dbReference type="InterPro" id="IPR039551">
    <property type="entry name" value="Cho/carn_acyl_trans"/>
</dbReference>
<dbReference type="AlphaFoldDB" id="A0A336MVS0"/>
<evidence type="ECO:0000313" key="7">
    <source>
        <dbReference type="EMBL" id="SSX10360.1"/>
    </source>
</evidence>